<accession>A0AAD8NWB1</accession>
<dbReference type="Proteomes" id="UP001229421">
    <property type="component" value="Unassembled WGS sequence"/>
</dbReference>
<gene>
    <name evidence="2" type="ORF">QVD17_18694</name>
</gene>
<evidence type="ECO:0000256" key="1">
    <source>
        <dbReference type="SAM" id="MobiDB-lite"/>
    </source>
</evidence>
<evidence type="ECO:0000313" key="2">
    <source>
        <dbReference type="EMBL" id="KAK1423392.1"/>
    </source>
</evidence>
<keyword evidence="3" id="KW-1185">Reference proteome</keyword>
<protein>
    <submittedName>
        <fullName evidence="2">Uncharacterized protein</fullName>
    </submittedName>
</protein>
<feature type="compositionally biased region" description="Low complexity" evidence="1">
    <location>
        <begin position="42"/>
        <end position="59"/>
    </location>
</feature>
<name>A0AAD8NWB1_TARER</name>
<dbReference type="AlphaFoldDB" id="A0AAD8NWB1"/>
<proteinExistence type="predicted"/>
<organism evidence="2 3">
    <name type="scientific">Tagetes erecta</name>
    <name type="common">African marigold</name>
    <dbReference type="NCBI Taxonomy" id="13708"/>
    <lineage>
        <taxon>Eukaryota</taxon>
        <taxon>Viridiplantae</taxon>
        <taxon>Streptophyta</taxon>
        <taxon>Embryophyta</taxon>
        <taxon>Tracheophyta</taxon>
        <taxon>Spermatophyta</taxon>
        <taxon>Magnoliopsida</taxon>
        <taxon>eudicotyledons</taxon>
        <taxon>Gunneridae</taxon>
        <taxon>Pentapetalae</taxon>
        <taxon>asterids</taxon>
        <taxon>campanulids</taxon>
        <taxon>Asterales</taxon>
        <taxon>Asteraceae</taxon>
        <taxon>Asteroideae</taxon>
        <taxon>Heliantheae alliance</taxon>
        <taxon>Tageteae</taxon>
        <taxon>Tagetes</taxon>
    </lineage>
</organism>
<feature type="compositionally biased region" description="Gly residues" evidence="1">
    <location>
        <begin position="97"/>
        <end position="114"/>
    </location>
</feature>
<reference evidence="2" key="1">
    <citation type="journal article" date="2023" name="bioRxiv">
        <title>Improved chromosome-level genome assembly for marigold (Tagetes erecta).</title>
        <authorList>
            <person name="Jiang F."/>
            <person name="Yuan L."/>
            <person name="Wang S."/>
            <person name="Wang H."/>
            <person name="Xu D."/>
            <person name="Wang A."/>
            <person name="Fan W."/>
        </authorList>
    </citation>
    <scope>NUCLEOTIDE SEQUENCE</scope>
    <source>
        <strain evidence="2">WSJ</strain>
        <tissue evidence="2">Leaf</tissue>
    </source>
</reference>
<feature type="compositionally biased region" description="Basic and acidic residues" evidence="1">
    <location>
        <begin position="79"/>
        <end position="90"/>
    </location>
</feature>
<dbReference type="EMBL" id="JAUHHV010000005">
    <property type="protein sequence ID" value="KAK1423392.1"/>
    <property type="molecule type" value="Genomic_DNA"/>
</dbReference>
<comment type="caution">
    <text evidence="2">The sequence shown here is derived from an EMBL/GenBank/DDBJ whole genome shotgun (WGS) entry which is preliminary data.</text>
</comment>
<feature type="region of interest" description="Disordered" evidence="1">
    <location>
        <begin position="42"/>
        <end position="116"/>
    </location>
</feature>
<sequence length="364" mass="38959">MQGVYIMDAGTGGGGGGSGARAGGGGSITHGGKVALVTHDGSSIRGSRGATRSGSGVRGIYIQEPDFGSSNRGGSGTRRGIDTRGIHFQEPDSDSGTRGGSATRGGISARGGSGTYDTYVEESDSCSAAHATFERQGSEDSSYKCKGKKQLKKERDKLVGNTQYYVVDGSLENSGGKGDGGKDDIGGNRPWIKRCGKKFANGRVHRSAIGGSMGFDEHRIRLGGKVGYDLVFVDTHATKETKKRLQGGEINIKDLEELEFVTQRSKRSFASFQKELEKEYGSTNDQNPNRGDLAVWERLNPDSRGNMFGIGSSDQNFVVNGIQPSFYGCGSYNDVGQSQKVHDVCLELERECEARENLKNHLEQ</sequence>
<evidence type="ECO:0000313" key="3">
    <source>
        <dbReference type="Proteomes" id="UP001229421"/>
    </source>
</evidence>